<dbReference type="InterPro" id="IPR001453">
    <property type="entry name" value="MoaB/Mog_dom"/>
</dbReference>
<comment type="similarity">
    <text evidence="4 11">Belongs to the MoeA family.</text>
</comment>
<dbReference type="GO" id="GO:0061599">
    <property type="term" value="F:molybdopterin molybdotransferase activity"/>
    <property type="evidence" value="ECO:0007669"/>
    <property type="project" value="UniProtKB-UniRule"/>
</dbReference>
<dbReference type="PANTHER" id="PTHR10192">
    <property type="entry name" value="MOLYBDOPTERIN BIOSYNTHESIS PROTEIN"/>
    <property type="match status" value="1"/>
</dbReference>
<dbReference type="SMART" id="SM00852">
    <property type="entry name" value="MoCF_biosynth"/>
    <property type="match status" value="1"/>
</dbReference>
<dbReference type="InterPro" id="IPR036135">
    <property type="entry name" value="MoeA_linker/N_sf"/>
</dbReference>
<evidence type="ECO:0000256" key="3">
    <source>
        <dbReference type="ARBA" id="ARBA00005046"/>
    </source>
</evidence>
<evidence type="ECO:0000256" key="5">
    <source>
        <dbReference type="ARBA" id="ARBA00022505"/>
    </source>
</evidence>
<dbReference type="FunFam" id="3.40.980.10:FF:000004">
    <property type="entry name" value="Molybdopterin molybdenumtransferase"/>
    <property type="match status" value="1"/>
</dbReference>
<dbReference type="Pfam" id="PF03454">
    <property type="entry name" value="MoeA_C"/>
    <property type="match status" value="1"/>
</dbReference>
<sequence>MISVVEALEKVLSLGTRLSSEQVSLRAAAGRVLAEDLRAKRTQPPFSASAMDGYAVQDGDWATGSTLRVIGEAAAGHAFHGAVRPGEAVRIFTGAPLPEGADRVVIQEDVTRTDDLITLGETLDTGRHVRPAGGDFHEGDLFAAPRKLGPADIALLASMNHAVIPVVRKPVVAIMATGDELVAPGEAPNPDQIIASNSYGIAAQLEAAGAETRLLPIARDTRAALRDVFAMAKGADLIVTIGGASVGDHDLVAEVAADLNMDQSFYKIAMRPGKPLMAGNMDGLPMIGLPGNPVSSMVCSTLFIVPLITKMLGLPADAPKTAQATLANDLTPNGPREHYMRAHLAPDGTVRVHDAQDSALMSVLAASNALVVRPIRDPARAKGESVSIITL</sequence>
<dbReference type="Gene3D" id="2.170.190.11">
    <property type="entry name" value="Molybdopterin biosynthesis moea protein, domain 3"/>
    <property type="match status" value="1"/>
</dbReference>
<evidence type="ECO:0000313" key="14">
    <source>
        <dbReference type="Proteomes" id="UP000051298"/>
    </source>
</evidence>
<keyword evidence="6 11" id="KW-0808">Transferase</keyword>
<comment type="catalytic activity">
    <reaction evidence="10">
        <text>adenylyl-molybdopterin + molybdate = Mo-molybdopterin + AMP + H(+)</text>
        <dbReference type="Rhea" id="RHEA:35047"/>
        <dbReference type="ChEBI" id="CHEBI:15378"/>
        <dbReference type="ChEBI" id="CHEBI:36264"/>
        <dbReference type="ChEBI" id="CHEBI:62727"/>
        <dbReference type="ChEBI" id="CHEBI:71302"/>
        <dbReference type="ChEBI" id="CHEBI:456215"/>
        <dbReference type="EC" id="2.10.1.1"/>
    </reaction>
</comment>
<dbReference type="STRING" id="266809.PM03_10250"/>
<organism evidence="13 14">
    <name type="scientific">Thalassobacter stenotrophicus</name>
    <dbReference type="NCBI Taxonomy" id="266809"/>
    <lineage>
        <taxon>Bacteria</taxon>
        <taxon>Pseudomonadati</taxon>
        <taxon>Pseudomonadota</taxon>
        <taxon>Alphaproteobacteria</taxon>
        <taxon>Rhodobacterales</taxon>
        <taxon>Roseobacteraceae</taxon>
        <taxon>Thalassobacter</taxon>
    </lineage>
</organism>
<evidence type="ECO:0000256" key="6">
    <source>
        <dbReference type="ARBA" id="ARBA00022679"/>
    </source>
</evidence>
<dbReference type="GO" id="GO:0006777">
    <property type="term" value="P:Mo-molybdopterin cofactor biosynthetic process"/>
    <property type="evidence" value="ECO:0007669"/>
    <property type="project" value="UniProtKB-UniRule"/>
</dbReference>
<comment type="function">
    <text evidence="2 11">Catalyzes the insertion of molybdate into adenylated molybdopterin with the concomitant release of AMP.</text>
</comment>
<evidence type="ECO:0000256" key="8">
    <source>
        <dbReference type="ARBA" id="ARBA00022842"/>
    </source>
</evidence>
<evidence type="ECO:0000313" key="13">
    <source>
        <dbReference type="EMBL" id="CUH58978.1"/>
    </source>
</evidence>
<evidence type="ECO:0000259" key="12">
    <source>
        <dbReference type="SMART" id="SM00852"/>
    </source>
</evidence>
<feature type="domain" description="MoaB/Mog" evidence="12">
    <location>
        <begin position="173"/>
        <end position="310"/>
    </location>
</feature>
<dbReference type="UniPathway" id="UPA00344"/>
<comment type="pathway">
    <text evidence="3 11">Cofactor biosynthesis; molybdopterin biosynthesis.</text>
</comment>
<protein>
    <recommendedName>
        <fullName evidence="11">Molybdopterin molybdenumtransferase</fullName>
        <ecNumber evidence="11">2.10.1.1</ecNumber>
    </recommendedName>
</protein>
<evidence type="ECO:0000256" key="1">
    <source>
        <dbReference type="ARBA" id="ARBA00001946"/>
    </source>
</evidence>
<dbReference type="InterPro" id="IPR036688">
    <property type="entry name" value="MoeA_C_domain_IV_sf"/>
</dbReference>
<dbReference type="InterPro" id="IPR036425">
    <property type="entry name" value="MoaB/Mog-like_dom_sf"/>
</dbReference>
<dbReference type="eggNOG" id="COG0303">
    <property type="taxonomic scope" value="Bacteria"/>
</dbReference>
<dbReference type="InterPro" id="IPR038987">
    <property type="entry name" value="MoeA-like"/>
</dbReference>
<keyword evidence="5 11" id="KW-0500">Molybdenum</keyword>
<dbReference type="SUPFAM" id="SSF53218">
    <property type="entry name" value="Molybdenum cofactor biosynthesis proteins"/>
    <property type="match status" value="1"/>
</dbReference>
<dbReference type="EMBL" id="CYRX01000008">
    <property type="protein sequence ID" value="CUH58978.1"/>
    <property type="molecule type" value="Genomic_DNA"/>
</dbReference>
<keyword evidence="7 11" id="KW-0479">Metal-binding</keyword>
<dbReference type="CDD" id="cd00887">
    <property type="entry name" value="MoeA"/>
    <property type="match status" value="1"/>
</dbReference>
<evidence type="ECO:0000256" key="4">
    <source>
        <dbReference type="ARBA" id="ARBA00010763"/>
    </source>
</evidence>
<accession>A0A0N7LSV8</accession>
<dbReference type="InterPro" id="IPR005111">
    <property type="entry name" value="MoeA_C_domain_IV"/>
</dbReference>
<evidence type="ECO:0000256" key="10">
    <source>
        <dbReference type="ARBA" id="ARBA00047317"/>
    </source>
</evidence>
<evidence type="ECO:0000256" key="7">
    <source>
        <dbReference type="ARBA" id="ARBA00022723"/>
    </source>
</evidence>
<dbReference type="Gene3D" id="3.40.980.10">
    <property type="entry name" value="MoaB/Mog-like domain"/>
    <property type="match status" value="1"/>
</dbReference>
<dbReference type="Proteomes" id="UP000051298">
    <property type="component" value="Unassembled WGS sequence"/>
</dbReference>
<evidence type="ECO:0000256" key="9">
    <source>
        <dbReference type="ARBA" id="ARBA00023150"/>
    </source>
</evidence>
<gene>
    <name evidence="13" type="primary">moeA_1</name>
    <name evidence="13" type="ORF">THS5294_00258</name>
</gene>
<reference evidence="13 14" key="1">
    <citation type="submission" date="2015-09" db="EMBL/GenBank/DDBJ databases">
        <authorList>
            <consortium name="Swine Surveillance"/>
        </authorList>
    </citation>
    <scope>NUCLEOTIDE SEQUENCE [LARGE SCALE GENOMIC DNA]</scope>
    <source>
        <strain evidence="13 14">CECT 5294</strain>
    </source>
</reference>
<name>A0A0N7LSV8_9RHOB</name>
<dbReference type="Pfam" id="PF03453">
    <property type="entry name" value="MoeA_N"/>
    <property type="match status" value="1"/>
</dbReference>
<proteinExistence type="inferred from homology"/>
<dbReference type="EC" id="2.10.1.1" evidence="11"/>
<evidence type="ECO:0000256" key="11">
    <source>
        <dbReference type="RuleBase" id="RU365090"/>
    </source>
</evidence>
<dbReference type="SUPFAM" id="SSF63867">
    <property type="entry name" value="MoeA C-terminal domain-like"/>
    <property type="match status" value="1"/>
</dbReference>
<dbReference type="PANTHER" id="PTHR10192:SF5">
    <property type="entry name" value="GEPHYRIN"/>
    <property type="match status" value="1"/>
</dbReference>
<dbReference type="GO" id="GO:0046872">
    <property type="term" value="F:metal ion binding"/>
    <property type="evidence" value="ECO:0007669"/>
    <property type="project" value="UniProtKB-UniRule"/>
</dbReference>
<dbReference type="AlphaFoldDB" id="A0A0N7LSV8"/>
<keyword evidence="8 11" id="KW-0460">Magnesium</keyword>
<dbReference type="GO" id="GO:0005829">
    <property type="term" value="C:cytosol"/>
    <property type="evidence" value="ECO:0007669"/>
    <property type="project" value="TreeGrafter"/>
</dbReference>
<keyword evidence="9 11" id="KW-0501">Molybdenum cofactor biosynthesis</keyword>
<dbReference type="Gene3D" id="2.40.340.10">
    <property type="entry name" value="MoeA, C-terminal, domain IV"/>
    <property type="match status" value="1"/>
</dbReference>
<dbReference type="InterPro" id="IPR005110">
    <property type="entry name" value="MoeA_linker/N"/>
</dbReference>
<dbReference type="Pfam" id="PF00994">
    <property type="entry name" value="MoCF_biosynth"/>
    <property type="match status" value="1"/>
</dbReference>
<dbReference type="Gene3D" id="3.90.105.10">
    <property type="entry name" value="Molybdopterin biosynthesis moea protein, domain 2"/>
    <property type="match status" value="1"/>
</dbReference>
<dbReference type="RefSeq" id="WP_058122302.1">
    <property type="nucleotide sequence ID" value="NZ_CYRX01000008.1"/>
</dbReference>
<dbReference type="SUPFAM" id="SSF63882">
    <property type="entry name" value="MoeA N-terminal region -like"/>
    <property type="match status" value="1"/>
</dbReference>
<evidence type="ECO:0000256" key="2">
    <source>
        <dbReference type="ARBA" id="ARBA00002901"/>
    </source>
</evidence>
<comment type="cofactor">
    <cofactor evidence="1 11">
        <name>Mg(2+)</name>
        <dbReference type="ChEBI" id="CHEBI:18420"/>
    </cofactor>
</comment>
<dbReference type="NCBIfam" id="NF045515">
    <property type="entry name" value="Glp_gephyrin"/>
    <property type="match status" value="1"/>
</dbReference>